<dbReference type="EMBL" id="KN837127">
    <property type="protein sequence ID" value="KIJ42894.1"/>
    <property type="molecule type" value="Genomic_DNA"/>
</dbReference>
<dbReference type="Proteomes" id="UP000054279">
    <property type="component" value="Unassembled WGS sequence"/>
</dbReference>
<evidence type="ECO:0000313" key="2">
    <source>
        <dbReference type="Proteomes" id="UP000054279"/>
    </source>
</evidence>
<sequence length="311" mass="35472">MLGTPFLRRVKANIDFNGLGSIVINGETIDNDLSVWLTSNEAKIHGMLANKVTRQGGQPLELIVDQLSNNTKEFNFETIKNELLVVPVPHTVKELQKLISMVAYMLPYCGRIKQPLDMLRCIYRDKPYVCNEDVYNVILDINSALSTTNIVNYYGDIVIHDGYTTHHNNNIYSTKATVSGSDYKKSLNDQKHSGVSIEEVNEENDNPNIIVNNDILEDHNVLIHKTTPTLQEPIKAPSRDIAPTSGIEMFNRKERRIISSARVSLQLTKDDFSRLRSQWKEKYVDLFSDIPLELPPMREVNHRIKLIDPDK</sequence>
<name>A0A0C9V7C1_SPHS4</name>
<protein>
    <submittedName>
        <fullName evidence="1">Uncharacterized protein</fullName>
    </submittedName>
</protein>
<gene>
    <name evidence="1" type="ORF">M422DRAFT_254004</name>
</gene>
<proteinExistence type="predicted"/>
<accession>A0A0C9V7C1</accession>
<evidence type="ECO:0000313" key="1">
    <source>
        <dbReference type="EMBL" id="KIJ42894.1"/>
    </source>
</evidence>
<reference evidence="1 2" key="1">
    <citation type="submission" date="2014-06" db="EMBL/GenBank/DDBJ databases">
        <title>Evolutionary Origins and Diversification of the Mycorrhizal Mutualists.</title>
        <authorList>
            <consortium name="DOE Joint Genome Institute"/>
            <consortium name="Mycorrhizal Genomics Consortium"/>
            <person name="Kohler A."/>
            <person name="Kuo A."/>
            <person name="Nagy L.G."/>
            <person name="Floudas D."/>
            <person name="Copeland A."/>
            <person name="Barry K.W."/>
            <person name="Cichocki N."/>
            <person name="Veneault-Fourrey C."/>
            <person name="LaButti K."/>
            <person name="Lindquist E.A."/>
            <person name="Lipzen A."/>
            <person name="Lundell T."/>
            <person name="Morin E."/>
            <person name="Murat C."/>
            <person name="Riley R."/>
            <person name="Ohm R."/>
            <person name="Sun H."/>
            <person name="Tunlid A."/>
            <person name="Henrissat B."/>
            <person name="Grigoriev I.V."/>
            <person name="Hibbett D.S."/>
            <person name="Martin F."/>
        </authorList>
    </citation>
    <scope>NUCLEOTIDE SEQUENCE [LARGE SCALE GENOMIC DNA]</scope>
    <source>
        <strain evidence="1 2">SS14</strain>
    </source>
</reference>
<dbReference type="AlphaFoldDB" id="A0A0C9V7C1"/>
<keyword evidence="2" id="KW-1185">Reference proteome</keyword>
<dbReference type="HOGENOM" id="CLU_894785_0_0_1"/>
<organism evidence="1 2">
    <name type="scientific">Sphaerobolus stellatus (strain SS14)</name>
    <dbReference type="NCBI Taxonomy" id="990650"/>
    <lineage>
        <taxon>Eukaryota</taxon>
        <taxon>Fungi</taxon>
        <taxon>Dikarya</taxon>
        <taxon>Basidiomycota</taxon>
        <taxon>Agaricomycotina</taxon>
        <taxon>Agaricomycetes</taxon>
        <taxon>Phallomycetidae</taxon>
        <taxon>Geastrales</taxon>
        <taxon>Sphaerobolaceae</taxon>
        <taxon>Sphaerobolus</taxon>
    </lineage>
</organism>